<dbReference type="RefSeq" id="WP_042457124.1">
    <property type="nucleotide sequence ID" value="NZ_CP015421.1"/>
</dbReference>
<feature type="transmembrane region" description="Helical" evidence="1">
    <location>
        <begin position="52"/>
        <end position="70"/>
    </location>
</feature>
<protein>
    <submittedName>
        <fullName evidence="2">Uncharacterized protein</fullName>
    </submittedName>
</protein>
<evidence type="ECO:0000313" key="3">
    <source>
        <dbReference type="EMBL" id="MBL3610106.1"/>
    </source>
</evidence>
<feature type="transmembrane region" description="Helical" evidence="1">
    <location>
        <begin position="76"/>
        <end position="95"/>
    </location>
</feature>
<keyword evidence="1" id="KW-0812">Transmembrane</keyword>
<reference evidence="3 5" key="2">
    <citation type="submission" date="2021-01" db="EMBL/GenBank/DDBJ databases">
        <title>Draft genomes of Rhodovulum sulfidophilum.</title>
        <authorList>
            <person name="Guzman M.S."/>
        </authorList>
    </citation>
    <scope>NUCLEOTIDE SEQUENCE [LARGE SCALE GENOMIC DNA]</scope>
    <source>
        <strain evidence="3 5">AB35</strain>
    </source>
</reference>
<dbReference type="Proteomes" id="UP000064912">
    <property type="component" value="Chromosome"/>
</dbReference>
<dbReference type="Proteomes" id="UP000604473">
    <property type="component" value="Unassembled WGS sequence"/>
</dbReference>
<accession>A0A0D6B7Q3</accession>
<reference evidence="2 4" key="1">
    <citation type="submission" date="2015-02" db="EMBL/GenBank/DDBJ databases">
        <title>Genome sequene of Rhodovulum sulfidophilum DSM 2351.</title>
        <authorList>
            <person name="Nagao N."/>
        </authorList>
    </citation>
    <scope>NUCLEOTIDE SEQUENCE [LARGE SCALE GENOMIC DNA]</scope>
    <source>
        <strain evidence="2 4">DSM 2351</strain>
    </source>
</reference>
<sequence>MLHLVTPSTVTNRAIMRIRKVPRQLIGHGMGLLPPGSFGRAIFWRMATEISFLRYCAALTPFPVAMLLFPEAALPIGQFPAFMFLVVYLVESRVLSVDNAERRHRLMPEEEAERGADIARARGRQILTRIAARRGLRSGDLHLVIEQSSLARIPPITLVSLQTATPEPQILELDDEERQLIRDTLFDAEFTEDRMHVTSLALGRFLHDVTLDARSVSAHARLEALATA</sequence>
<name>A0A0D6B7Q3_RHOSU</name>
<keyword evidence="1" id="KW-0472">Membrane</keyword>
<dbReference type="EMBL" id="JAESJJ010000022">
    <property type="protein sequence ID" value="MBL3610106.1"/>
    <property type="molecule type" value="Genomic_DNA"/>
</dbReference>
<evidence type="ECO:0000313" key="2">
    <source>
        <dbReference type="EMBL" id="BAQ70764.1"/>
    </source>
</evidence>
<dbReference type="PATRIC" id="fig|35806.4.peg.3732"/>
<dbReference type="EMBL" id="AP014800">
    <property type="protein sequence ID" value="BAQ70764.1"/>
    <property type="molecule type" value="Genomic_DNA"/>
</dbReference>
<evidence type="ECO:0000313" key="5">
    <source>
        <dbReference type="Proteomes" id="UP000604473"/>
    </source>
</evidence>
<gene>
    <name evidence="3" type="ORF">JMM60_15120</name>
    <name evidence="2" type="ORF">NHU_03632</name>
</gene>
<dbReference type="AlphaFoldDB" id="A0A0D6B7Q3"/>
<proteinExistence type="predicted"/>
<keyword evidence="1" id="KW-1133">Transmembrane helix</keyword>
<dbReference type="GeneID" id="93537927"/>
<evidence type="ECO:0000313" key="4">
    <source>
        <dbReference type="Proteomes" id="UP000064912"/>
    </source>
</evidence>
<dbReference type="KEGG" id="rsu:NHU_03632"/>
<organism evidence="2 4">
    <name type="scientific">Rhodovulum sulfidophilum</name>
    <name type="common">Rhodobacter sulfidophilus</name>
    <dbReference type="NCBI Taxonomy" id="35806"/>
    <lineage>
        <taxon>Bacteria</taxon>
        <taxon>Pseudomonadati</taxon>
        <taxon>Pseudomonadota</taxon>
        <taxon>Alphaproteobacteria</taxon>
        <taxon>Rhodobacterales</taxon>
        <taxon>Paracoccaceae</taxon>
        <taxon>Rhodovulum</taxon>
    </lineage>
</organism>
<evidence type="ECO:0000256" key="1">
    <source>
        <dbReference type="SAM" id="Phobius"/>
    </source>
</evidence>
<keyword evidence="5" id="KW-1185">Reference proteome</keyword>
<dbReference type="eggNOG" id="ENOG50306Z1">
    <property type="taxonomic scope" value="Bacteria"/>
</dbReference>